<dbReference type="EMBL" id="VFQX01000051">
    <property type="protein sequence ID" value="KAF0974807.1"/>
    <property type="molecule type" value="Genomic_DNA"/>
</dbReference>
<dbReference type="InterPro" id="IPR027417">
    <property type="entry name" value="P-loop_NTPase"/>
</dbReference>
<sequence>MSNPNRTSKNAMTHIKCVVVGDGAVGKTCLLYVYAKGKFSEEHIPTVFDNYSVNLNVDGQRTSLGLWDTAGQEDFDRIRPLSYPGTSVFIVCFSLVSPASYENVRLKWFPEVSKHCKAAPIILVGTQSDLREDEATVEKLRNKGKQPITTEMGEKLQAEIKALKYVECSAKTQDNVKKVFDEAIRAYLTKAKESSSPSSQRSTYKTCNLL</sequence>
<dbReference type="SMART" id="SM00176">
    <property type="entry name" value="RAN"/>
    <property type="match status" value="1"/>
</dbReference>
<gene>
    <name evidence="3" type="ORF">FDP41_006281</name>
</gene>
<evidence type="ECO:0000313" key="4">
    <source>
        <dbReference type="Proteomes" id="UP000444721"/>
    </source>
</evidence>
<dbReference type="GO" id="GO:0007264">
    <property type="term" value="P:small GTPase-mediated signal transduction"/>
    <property type="evidence" value="ECO:0007669"/>
    <property type="project" value="InterPro"/>
</dbReference>
<comment type="caution">
    <text evidence="3">The sequence shown here is derived from an EMBL/GenBank/DDBJ whole genome shotgun (WGS) entry which is preliminary data.</text>
</comment>
<dbReference type="FunFam" id="3.40.50.300:FF:000118">
    <property type="entry name" value="Rho-related GTP-binding protein RhoG"/>
    <property type="match status" value="1"/>
</dbReference>
<evidence type="ECO:0000313" key="3">
    <source>
        <dbReference type="EMBL" id="KAF0974807.1"/>
    </source>
</evidence>
<dbReference type="NCBIfam" id="TIGR00231">
    <property type="entry name" value="small_GTP"/>
    <property type="match status" value="1"/>
</dbReference>
<dbReference type="OMA" id="ARMNCKE"/>
<keyword evidence="2" id="KW-0342">GTP-binding</keyword>
<dbReference type="Pfam" id="PF00071">
    <property type="entry name" value="Ras"/>
    <property type="match status" value="1"/>
</dbReference>
<dbReference type="PRINTS" id="PR00449">
    <property type="entry name" value="RASTRNSFRMNG"/>
</dbReference>
<proteinExistence type="predicted"/>
<dbReference type="VEuPathDB" id="AmoebaDB:FDP41_006281"/>
<dbReference type="SUPFAM" id="SSF52540">
    <property type="entry name" value="P-loop containing nucleoside triphosphate hydrolases"/>
    <property type="match status" value="1"/>
</dbReference>
<dbReference type="Proteomes" id="UP000444721">
    <property type="component" value="Unassembled WGS sequence"/>
</dbReference>
<dbReference type="GO" id="GO:0003924">
    <property type="term" value="F:GTPase activity"/>
    <property type="evidence" value="ECO:0007669"/>
    <property type="project" value="InterPro"/>
</dbReference>
<organism evidence="3 4">
    <name type="scientific">Naegleria fowleri</name>
    <name type="common">Brain eating amoeba</name>
    <dbReference type="NCBI Taxonomy" id="5763"/>
    <lineage>
        <taxon>Eukaryota</taxon>
        <taxon>Discoba</taxon>
        <taxon>Heterolobosea</taxon>
        <taxon>Tetramitia</taxon>
        <taxon>Eutetramitia</taxon>
        <taxon>Vahlkampfiidae</taxon>
        <taxon>Naegleria</taxon>
    </lineage>
</organism>
<dbReference type="PROSITE" id="PS51421">
    <property type="entry name" value="RAS"/>
    <property type="match status" value="1"/>
</dbReference>
<dbReference type="SMART" id="SM00173">
    <property type="entry name" value="RAS"/>
    <property type="match status" value="1"/>
</dbReference>
<dbReference type="SMART" id="SM00175">
    <property type="entry name" value="RAB"/>
    <property type="match status" value="1"/>
</dbReference>
<dbReference type="Gene3D" id="3.40.50.300">
    <property type="entry name" value="P-loop containing nucleotide triphosphate hydrolases"/>
    <property type="match status" value="1"/>
</dbReference>
<dbReference type="PROSITE" id="PS51419">
    <property type="entry name" value="RAB"/>
    <property type="match status" value="1"/>
</dbReference>
<dbReference type="GeneID" id="68113499"/>
<dbReference type="VEuPathDB" id="AmoebaDB:NF0089970"/>
<dbReference type="VEuPathDB" id="AmoebaDB:NfTy_076940"/>
<dbReference type="OrthoDB" id="8830751at2759"/>
<keyword evidence="1" id="KW-0547">Nucleotide-binding</keyword>
<dbReference type="PROSITE" id="PS51420">
    <property type="entry name" value="RHO"/>
    <property type="match status" value="1"/>
</dbReference>
<evidence type="ECO:0000256" key="1">
    <source>
        <dbReference type="ARBA" id="ARBA00022741"/>
    </source>
</evidence>
<dbReference type="GO" id="GO:0005525">
    <property type="term" value="F:GTP binding"/>
    <property type="evidence" value="ECO:0007669"/>
    <property type="project" value="UniProtKB-KW"/>
</dbReference>
<accession>A0A6A5BCJ9</accession>
<dbReference type="InterPro" id="IPR003578">
    <property type="entry name" value="Small_GTPase_Rho"/>
</dbReference>
<reference evidence="3 4" key="1">
    <citation type="journal article" date="2019" name="Sci. Rep.">
        <title>Nanopore sequencing improves the draft genome of the human pathogenic amoeba Naegleria fowleri.</title>
        <authorList>
            <person name="Liechti N."/>
            <person name="Schurch N."/>
            <person name="Bruggmann R."/>
            <person name="Wittwer M."/>
        </authorList>
    </citation>
    <scope>NUCLEOTIDE SEQUENCE [LARGE SCALE GENOMIC DNA]</scope>
    <source>
        <strain evidence="3 4">ATCC 30894</strain>
    </source>
</reference>
<dbReference type="InterPro" id="IPR001806">
    <property type="entry name" value="Small_GTPase"/>
</dbReference>
<dbReference type="AlphaFoldDB" id="A0A6A5BCJ9"/>
<dbReference type="CDD" id="cd00157">
    <property type="entry name" value="Rho"/>
    <property type="match status" value="1"/>
</dbReference>
<keyword evidence="4" id="KW-1185">Reference proteome</keyword>
<dbReference type="InterPro" id="IPR005225">
    <property type="entry name" value="Small_GTP-bd"/>
</dbReference>
<name>A0A6A5BCJ9_NAEFO</name>
<evidence type="ECO:0000256" key="2">
    <source>
        <dbReference type="ARBA" id="ARBA00023134"/>
    </source>
</evidence>
<dbReference type="PANTHER" id="PTHR24072">
    <property type="entry name" value="RHO FAMILY GTPASE"/>
    <property type="match status" value="1"/>
</dbReference>
<dbReference type="RefSeq" id="XP_044559520.1">
    <property type="nucleotide sequence ID" value="XM_044709899.1"/>
</dbReference>
<dbReference type="SMART" id="SM00174">
    <property type="entry name" value="RHO"/>
    <property type="match status" value="1"/>
</dbReference>
<protein>
    <submittedName>
        <fullName evidence="3">Uncharacterized protein</fullName>
    </submittedName>
</protein>